<sequence length="466" mass="52221">MVTAKVYSLWLLQTDTERRSRGTSMASAGPQVQVYNHCEASHLLGLKSYDATMAALAEFSKNLLRNEAHACSSEKVATGCPQGIGLTNWAYRPHWPALTLLAVDASKQIQGFLKLHRFDYGLRRNATCECTEYAVQTPIPYSLSPESAGDLWHTKLIWPNALVCEIGAIHVTGTHIAELLLQRLLDANPNPARLGLTVSCHRHSLAMYKTAGFEEAMLLKRACGHDIYLLQRSAGTPRTVIEAAVNRWKEASGIPGRRTARVCSNCTKLTATRCQQCKAFTLCQQCREEKPQLWETHQEHCLLNMFGQHCRSFLQGEHVMLACCVTTSKSEGFKLFGANHKYRQADPQYGDRIMVTRLDPFTSPDEGSSEGVIGRSPAYRLWHGGLEYEVIYHHVMPHPGQQMHGLLAVLPYKQHWPVHKRGCWKLPPVLDLFHHPAGTSCGGKCSKEEFCLDILLQRLQHARSNS</sequence>
<evidence type="ECO:0000313" key="2">
    <source>
        <dbReference type="Proteomes" id="UP001489004"/>
    </source>
</evidence>
<gene>
    <name evidence="1" type="ORF">WJX72_012227</name>
</gene>
<name>A0AAW1QGR6_9CHLO</name>
<dbReference type="Proteomes" id="UP001489004">
    <property type="component" value="Unassembled WGS sequence"/>
</dbReference>
<evidence type="ECO:0000313" key="1">
    <source>
        <dbReference type="EMBL" id="KAK9820604.1"/>
    </source>
</evidence>
<reference evidence="1 2" key="1">
    <citation type="journal article" date="2024" name="Nat. Commun.">
        <title>Phylogenomics reveals the evolutionary origins of lichenization in chlorophyte algae.</title>
        <authorList>
            <person name="Puginier C."/>
            <person name="Libourel C."/>
            <person name="Otte J."/>
            <person name="Skaloud P."/>
            <person name="Haon M."/>
            <person name="Grisel S."/>
            <person name="Petersen M."/>
            <person name="Berrin J.G."/>
            <person name="Delaux P.M."/>
            <person name="Dal Grande F."/>
            <person name="Keller J."/>
        </authorList>
    </citation>
    <scope>NUCLEOTIDE SEQUENCE [LARGE SCALE GENOMIC DNA]</scope>
    <source>
        <strain evidence="1 2">SAG 2043</strain>
    </source>
</reference>
<protein>
    <recommendedName>
        <fullName evidence="3">MYND-type domain-containing protein</fullName>
    </recommendedName>
</protein>
<organism evidence="1 2">
    <name type="scientific">[Myrmecia] bisecta</name>
    <dbReference type="NCBI Taxonomy" id="41462"/>
    <lineage>
        <taxon>Eukaryota</taxon>
        <taxon>Viridiplantae</taxon>
        <taxon>Chlorophyta</taxon>
        <taxon>core chlorophytes</taxon>
        <taxon>Trebouxiophyceae</taxon>
        <taxon>Trebouxiales</taxon>
        <taxon>Trebouxiaceae</taxon>
        <taxon>Myrmecia</taxon>
    </lineage>
</organism>
<evidence type="ECO:0008006" key="3">
    <source>
        <dbReference type="Google" id="ProtNLM"/>
    </source>
</evidence>
<dbReference type="AlphaFoldDB" id="A0AAW1QGR6"/>
<proteinExistence type="predicted"/>
<accession>A0AAW1QGR6</accession>
<keyword evidence="2" id="KW-1185">Reference proteome</keyword>
<dbReference type="EMBL" id="JALJOR010000003">
    <property type="protein sequence ID" value="KAK9820604.1"/>
    <property type="molecule type" value="Genomic_DNA"/>
</dbReference>
<comment type="caution">
    <text evidence="1">The sequence shown here is derived from an EMBL/GenBank/DDBJ whole genome shotgun (WGS) entry which is preliminary data.</text>
</comment>